<evidence type="ECO:0000256" key="3">
    <source>
        <dbReference type="ARBA" id="ARBA00012865"/>
    </source>
</evidence>
<comment type="caution">
    <text evidence="9">The sequence shown here is derived from an EMBL/GenBank/DDBJ whole genome shotgun (WGS) entry which is preliminary data.</text>
</comment>
<dbReference type="InterPro" id="IPR001460">
    <property type="entry name" value="PCN-bd_Tpept"/>
</dbReference>
<dbReference type="PROSITE" id="PS51257">
    <property type="entry name" value="PROKAR_LIPOPROTEIN"/>
    <property type="match status" value="1"/>
</dbReference>
<dbReference type="PANTHER" id="PTHR30627">
    <property type="entry name" value="PEPTIDOGLYCAN D,D-TRANSPEPTIDASE"/>
    <property type="match status" value="1"/>
</dbReference>
<name>A0ABR7YE88_9SPHI</name>
<proteinExistence type="inferred from homology"/>
<dbReference type="PANTHER" id="PTHR30627:SF6">
    <property type="entry name" value="BETA-LACTAMASE YBXI-RELATED"/>
    <property type="match status" value="1"/>
</dbReference>
<dbReference type="Gene3D" id="3.40.710.10">
    <property type="entry name" value="DD-peptidase/beta-lactamase superfamily"/>
    <property type="match status" value="1"/>
</dbReference>
<evidence type="ECO:0000256" key="2">
    <source>
        <dbReference type="ARBA" id="ARBA00007898"/>
    </source>
</evidence>
<evidence type="ECO:0000256" key="7">
    <source>
        <dbReference type="RuleBase" id="RU361140"/>
    </source>
</evidence>
<dbReference type="PROSITE" id="PS00337">
    <property type="entry name" value="BETA_LACTAMASE_D"/>
    <property type="match status" value="1"/>
</dbReference>
<dbReference type="SUPFAM" id="SSF56601">
    <property type="entry name" value="beta-lactamase/transpeptidase-like"/>
    <property type="match status" value="1"/>
</dbReference>
<dbReference type="InterPro" id="IPR012338">
    <property type="entry name" value="Beta-lactam/transpept-like"/>
</dbReference>
<organism evidence="9 10">
    <name type="scientific">Sphingobacterium litopenaei</name>
    <dbReference type="NCBI Taxonomy" id="2763500"/>
    <lineage>
        <taxon>Bacteria</taxon>
        <taxon>Pseudomonadati</taxon>
        <taxon>Bacteroidota</taxon>
        <taxon>Sphingobacteriia</taxon>
        <taxon>Sphingobacteriales</taxon>
        <taxon>Sphingobacteriaceae</taxon>
        <taxon>Sphingobacterium</taxon>
    </lineage>
</organism>
<evidence type="ECO:0000313" key="10">
    <source>
        <dbReference type="Proteomes" id="UP000651271"/>
    </source>
</evidence>
<evidence type="ECO:0000256" key="6">
    <source>
        <dbReference type="ARBA" id="ARBA00023251"/>
    </source>
</evidence>
<dbReference type="InterPro" id="IPR002137">
    <property type="entry name" value="Beta-lactam_class-D_AS"/>
</dbReference>
<reference evidence="9 10" key="1">
    <citation type="submission" date="2020-08" db="EMBL/GenBank/DDBJ databases">
        <title>Sphingobacterium sp. DN04309 isolated from aquaculture water.</title>
        <authorList>
            <person name="Zhang M."/>
        </authorList>
    </citation>
    <scope>NUCLEOTIDE SEQUENCE [LARGE SCALE GENOMIC DNA]</scope>
    <source>
        <strain evidence="9 10">DN04309</strain>
    </source>
</reference>
<feature type="domain" description="Penicillin-binding protein transpeptidase" evidence="8">
    <location>
        <begin position="51"/>
        <end position="250"/>
    </location>
</feature>
<sequence>MRYFLPLVLLLFFGCDFQANNIKRSDEFKGEIEKFLAEQDLKGTILVFDAKNKTYYSNNFQLAEKGYLPASTFKIVNSIIALETNVLKDENDSMRWDGQKRAFETWEKNMTVREAFHASCLPCYQEVARHIGVKRMKSYLNKLHYSNMDVNESTIDNFWIEGKSRITPFEQIEFLQRLYTKKLPILNSTYDKMIRIFEKENTETYKYFAKTGWSQDNDHNNGWFVGIVDKKPSIYYFALNVEPEDQKNTRKFAAGREIVTNEVLKLLQIL</sequence>
<comment type="similarity">
    <text evidence="2 7">Belongs to the class-D beta-lactamase family.</text>
</comment>
<dbReference type="NCBIfam" id="NF012161">
    <property type="entry name" value="bla_class_D_main"/>
    <property type="match status" value="1"/>
</dbReference>
<dbReference type="Pfam" id="PF00905">
    <property type="entry name" value="Transpeptidase"/>
    <property type="match status" value="1"/>
</dbReference>
<dbReference type="EMBL" id="JACOIJ010000012">
    <property type="protein sequence ID" value="MBD1429586.1"/>
    <property type="molecule type" value="Genomic_DNA"/>
</dbReference>
<accession>A0ABR7YE88</accession>
<evidence type="ECO:0000256" key="4">
    <source>
        <dbReference type="ARBA" id="ARBA00022729"/>
    </source>
</evidence>
<keyword evidence="4" id="KW-0732">Signal</keyword>
<evidence type="ECO:0000256" key="1">
    <source>
        <dbReference type="ARBA" id="ARBA00001526"/>
    </source>
</evidence>
<keyword evidence="6 7" id="KW-0046">Antibiotic resistance</keyword>
<keyword evidence="10" id="KW-1185">Reference proteome</keyword>
<evidence type="ECO:0000259" key="8">
    <source>
        <dbReference type="Pfam" id="PF00905"/>
    </source>
</evidence>
<gene>
    <name evidence="9" type="primary">blaOXA</name>
    <name evidence="9" type="ORF">H8B04_08385</name>
</gene>
<dbReference type="Proteomes" id="UP000651271">
    <property type="component" value="Unassembled WGS sequence"/>
</dbReference>
<protein>
    <recommendedName>
        <fullName evidence="3 7">Beta-lactamase</fullName>
        <ecNumber evidence="3 7">3.5.2.6</ecNumber>
    </recommendedName>
</protein>
<evidence type="ECO:0000256" key="5">
    <source>
        <dbReference type="ARBA" id="ARBA00022801"/>
    </source>
</evidence>
<keyword evidence="5 7" id="KW-0378">Hydrolase</keyword>
<dbReference type="InterPro" id="IPR050515">
    <property type="entry name" value="Beta-lactam/transpept"/>
</dbReference>
<dbReference type="EC" id="3.5.2.6" evidence="3 7"/>
<comment type="catalytic activity">
    <reaction evidence="1 7">
        <text>a beta-lactam + H2O = a substituted beta-amino acid</text>
        <dbReference type="Rhea" id="RHEA:20401"/>
        <dbReference type="ChEBI" id="CHEBI:15377"/>
        <dbReference type="ChEBI" id="CHEBI:35627"/>
        <dbReference type="ChEBI" id="CHEBI:140347"/>
        <dbReference type="EC" id="3.5.2.6"/>
    </reaction>
</comment>
<evidence type="ECO:0000313" key="9">
    <source>
        <dbReference type="EMBL" id="MBD1429586.1"/>
    </source>
</evidence>
<dbReference type="RefSeq" id="WP_190302060.1">
    <property type="nucleotide sequence ID" value="NZ_JACOIJ010000012.1"/>
</dbReference>